<comment type="similarity">
    <text evidence="2 6">Belongs to the bacterial solute-binding protein 9 family.</text>
</comment>
<reference evidence="10" key="1">
    <citation type="journal article" date="2019" name="Int. J. Syst. Evol. Microbiol.">
        <title>The Global Catalogue of Microorganisms (GCM) 10K type strain sequencing project: providing services to taxonomists for standard genome sequencing and annotation.</title>
        <authorList>
            <consortium name="The Broad Institute Genomics Platform"/>
            <consortium name="The Broad Institute Genome Sequencing Center for Infectious Disease"/>
            <person name="Wu L."/>
            <person name="Ma J."/>
        </authorList>
    </citation>
    <scope>NUCLEOTIDE SEQUENCE [LARGE SCALE GENOMIC DNA]</scope>
    <source>
        <strain evidence="10">JCM 32226</strain>
    </source>
</reference>
<keyword evidence="5 8" id="KW-0732">Signal</keyword>
<dbReference type="InterPro" id="IPR006129">
    <property type="entry name" value="AdhesinB"/>
</dbReference>
<organism evidence="9 10">
    <name type="scientific">Pseudaeromonas paramecii</name>
    <dbReference type="NCBI Taxonomy" id="2138166"/>
    <lineage>
        <taxon>Bacteria</taxon>
        <taxon>Pseudomonadati</taxon>
        <taxon>Pseudomonadota</taxon>
        <taxon>Gammaproteobacteria</taxon>
        <taxon>Aeromonadales</taxon>
        <taxon>Aeromonadaceae</taxon>
        <taxon>Pseudaeromonas</taxon>
    </lineage>
</organism>
<sequence length="316" mass="34433">MTLASRIPSRLRLGLCSLLLLTAPAFAAPIPVTATFSILGDLVKQVGGEQVEIHSLVGPDGDAHVYQPSPQDVRTLSQSKLLVSNGLHFEGWLDRLAQASGFKGAQVVASQGIQARAMADDDEEEHDGHGHDADEHHHHDGMDPHAWNDPENVIVYVNNIAQGLSRLDPEHADQYQANADAYVRQIQTLDGEYRPRFAALSAQQRRAITSHDAFGYLAQAYDLSLLAPQGINTEAEASAADVAKLIRQIRQEKIKALFVENISDPRLLEQIARETGVQPGGRLFSDALSAADGQAPDTLSLLRHNLDTLLKAMEQQ</sequence>
<feature type="chain" id="PRO_5045903314" evidence="8">
    <location>
        <begin position="28"/>
        <end position="316"/>
    </location>
</feature>
<gene>
    <name evidence="9" type="ORF">GCM10023095_25900</name>
</gene>
<feature type="region of interest" description="Disordered" evidence="7">
    <location>
        <begin position="117"/>
        <end position="147"/>
    </location>
</feature>
<dbReference type="InterPro" id="IPR006127">
    <property type="entry name" value="ZnuA-like"/>
</dbReference>
<feature type="signal peptide" evidence="8">
    <location>
        <begin position="1"/>
        <end position="27"/>
    </location>
</feature>
<evidence type="ECO:0000256" key="4">
    <source>
        <dbReference type="ARBA" id="ARBA00022723"/>
    </source>
</evidence>
<dbReference type="PANTHER" id="PTHR42953">
    <property type="entry name" value="HIGH-AFFINITY ZINC UPTAKE SYSTEM PROTEIN ZNUA-RELATED"/>
    <property type="match status" value="1"/>
</dbReference>
<dbReference type="PRINTS" id="PR00690">
    <property type="entry name" value="ADHESNFAMILY"/>
</dbReference>
<comment type="subcellular location">
    <subcellularLocation>
        <location evidence="1">Cell envelope</location>
    </subcellularLocation>
</comment>
<dbReference type="EMBL" id="BAABFC010000018">
    <property type="protein sequence ID" value="GAA4501955.1"/>
    <property type="molecule type" value="Genomic_DNA"/>
</dbReference>
<name>A0ABP8QED1_9GAMM</name>
<dbReference type="SUPFAM" id="SSF53807">
    <property type="entry name" value="Helical backbone' metal receptor"/>
    <property type="match status" value="1"/>
</dbReference>
<evidence type="ECO:0000313" key="10">
    <source>
        <dbReference type="Proteomes" id="UP001501321"/>
    </source>
</evidence>
<dbReference type="PRINTS" id="PR00691">
    <property type="entry name" value="ADHESINB"/>
</dbReference>
<proteinExistence type="inferred from homology"/>
<dbReference type="PANTHER" id="PTHR42953:SF1">
    <property type="entry name" value="METAL-BINDING PROTEIN HI_0362-RELATED"/>
    <property type="match status" value="1"/>
</dbReference>
<dbReference type="RefSeq" id="WP_345013798.1">
    <property type="nucleotide sequence ID" value="NZ_BAABFC010000018.1"/>
</dbReference>
<evidence type="ECO:0000256" key="7">
    <source>
        <dbReference type="SAM" id="MobiDB-lite"/>
    </source>
</evidence>
<protein>
    <submittedName>
        <fullName evidence="9">Metal ABC transporter substrate-binding protein</fullName>
    </submittedName>
</protein>
<keyword evidence="10" id="KW-1185">Reference proteome</keyword>
<comment type="caution">
    <text evidence="9">The sequence shown here is derived from an EMBL/GenBank/DDBJ whole genome shotgun (WGS) entry which is preliminary data.</text>
</comment>
<feature type="compositionally biased region" description="Basic and acidic residues" evidence="7">
    <location>
        <begin position="126"/>
        <end position="147"/>
    </location>
</feature>
<evidence type="ECO:0000256" key="3">
    <source>
        <dbReference type="ARBA" id="ARBA00022448"/>
    </source>
</evidence>
<evidence type="ECO:0000313" key="9">
    <source>
        <dbReference type="EMBL" id="GAA4501955.1"/>
    </source>
</evidence>
<evidence type="ECO:0000256" key="2">
    <source>
        <dbReference type="ARBA" id="ARBA00011028"/>
    </source>
</evidence>
<accession>A0ABP8QED1</accession>
<evidence type="ECO:0000256" key="6">
    <source>
        <dbReference type="RuleBase" id="RU003512"/>
    </source>
</evidence>
<dbReference type="InterPro" id="IPR006128">
    <property type="entry name" value="Lipoprotein_PsaA-like"/>
</dbReference>
<evidence type="ECO:0000256" key="1">
    <source>
        <dbReference type="ARBA" id="ARBA00004196"/>
    </source>
</evidence>
<dbReference type="Pfam" id="PF01297">
    <property type="entry name" value="ZnuA"/>
    <property type="match status" value="1"/>
</dbReference>
<dbReference type="Proteomes" id="UP001501321">
    <property type="component" value="Unassembled WGS sequence"/>
</dbReference>
<dbReference type="InterPro" id="IPR050492">
    <property type="entry name" value="Bact_metal-bind_prot9"/>
</dbReference>
<evidence type="ECO:0000256" key="8">
    <source>
        <dbReference type="SAM" id="SignalP"/>
    </source>
</evidence>
<dbReference type="CDD" id="cd01137">
    <property type="entry name" value="PsaA"/>
    <property type="match status" value="1"/>
</dbReference>
<evidence type="ECO:0000256" key="5">
    <source>
        <dbReference type="ARBA" id="ARBA00022729"/>
    </source>
</evidence>
<keyword evidence="4" id="KW-0479">Metal-binding</keyword>
<dbReference type="Gene3D" id="3.40.50.1980">
    <property type="entry name" value="Nitrogenase molybdenum iron protein domain"/>
    <property type="match status" value="2"/>
</dbReference>
<keyword evidence="3 6" id="KW-0813">Transport</keyword>